<dbReference type="EMBL" id="JAPFFF010000027">
    <property type="protein sequence ID" value="KAK8848202.1"/>
    <property type="molecule type" value="Genomic_DNA"/>
</dbReference>
<accession>A0ABR2HIY1</accession>
<comment type="caution">
    <text evidence="1">The sequence shown here is derived from an EMBL/GenBank/DDBJ whole genome shotgun (WGS) entry which is preliminary data.</text>
</comment>
<name>A0ABR2HIY1_9EUKA</name>
<keyword evidence="2" id="KW-1185">Reference proteome</keyword>
<gene>
    <name evidence="1" type="ORF">M9Y10_019258</name>
</gene>
<sequence>MILSLISDNNLSETKKVDNLKEILANIFDFGNLSFDEGTTLARYAGKSSANLWILKALPKRCLNDFYLSNISIKFIAIVLFKKEMEIFSSLYEKNEVGNTFLRSLSRLNYAILNNKGLGNDFISALFDVMKDDFIDSVDQ</sequence>
<dbReference type="Proteomes" id="UP001470230">
    <property type="component" value="Unassembled WGS sequence"/>
</dbReference>
<proteinExistence type="predicted"/>
<evidence type="ECO:0000313" key="2">
    <source>
        <dbReference type="Proteomes" id="UP001470230"/>
    </source>
</evidence>
<organism evidence="1 2">
    <name type="scientific">Tritrichomonas musculus</name>
    <dbReference type="NCBI Taxonomy" id="1915356"/>
    <lineage>
        <taxon>Eukaryota</taxon>
        <taxon>Metamonada</taxon>
        <taxon>Parabasalia</taxon>
        <taxon>Tritrichomonadida</taxon>
        <taxon>Tritrichomonadidae</taxon>
        <taxon>Tritrichomonas</taxon>
    </lineage>
</organism>
<reference evidence="1 2" key="1">
    <citation type="submission" date="2024-04" db="EMBL/GenBank/DDBJ databases">
        <title>Tritrichomonas musculus Genome.</title>
        <authorList>
            <person name="Alves-Ferreira E."/>
            <person name="Grigg M."/>
            <person name="Lorenzi H."/>
            <person name="Galac M."/>
        </authorList>
    </citation>
    <scope>NUCLEOTIDE SEQUENCE [LARGE SCALE GENOMIC DNA]</scope>
    <source>
        <strain evidence="1 2">EAF2021</strain>
    </source>
</reference>
<evidence type="ECO:0000313" key="1">
    <source>
        <dbReference type="EMBL" id="KAK8848202.1"/>
    </source>
</evidence>
<protein>
    <submittedName>
        <fullName evidence="1">Uncharacterized protein</fullName>
    </submittedName>
</protein>